<evidence type="ECO:0000256" key="4">
    <source>
        <dbReference type="ARBA" id="ARBA00023136"/>
    </source>
</evidence>
<evidence type="ECO:0000259" key="6">
    <source>
        <dbReference type="Pfam" id="PF00892"/>
    </source>
</evidence>
<dbReference type="InterPro" id="IPR000620">
    <property type="entry name" value="EamA_dom"/>
</dbReference>
<feature type="transmembrane region" description="Helical" evidence="5">
    <location>
        <begin position="184"/>
        <end position="205"/>
    </location>
</feature>
<feature type="domain" description="EamA" evidence="6">
    <location>
        <begin position="153"/>
        <end position="294"/>
    </location>
</feature>
<proteinExistence type="predicted"/>
<dbReference type="InterPro" id="IPR050638">
    <property type="entry name" value="AA-Vitamin_Transporters"/>
</dbReference>
<keyword evidence="4 5" id="KW-0472">Membrane</keyword>
<dbReference type="GO" id="GO:0016020">
    <property type="term" value="C:membrane"/>
    <property type="evidence" value="ECO:0007669"/>
    <property type="project" value="UniProtKB-SubCell"/>
</dbReference>
<feature type="transmembrane region" description="Helical" evidence="5">
    <location>
        <begin position="12"/>
        <end position="29"/>
    </location>
</feature>
<dbReference type="Pfam" id="PF00892">
    <property type="entry name" value="EamA"/>
    <property type="match status" value="2"/>
</dbReference>
<name>A0AAV3U3L2_9ALTE</name>
<feature type="transmembrane region" description="Helical" evidence="5">
    <location>
        <begin position="252"/>
        <end position="271"/>
    </location>
</feature>
<evidence type="ECO:0000256" key="1">
    <source>
        <dbReference type="ARBA" id="ARBA00004141"/>
    </source>
</evidence>
<dbReference type="RefSeq" id="WP_345423044.1">
    <property type="nucleotide sequence ID" value="NZ_AP031496.1"/>
</dbReference>
<gene>
    <name evidence="7" type="primary">eamA</name>
    <name evidence="7" type="ORF">GCM10025791_26940</name>
</gene>
<feature type="transmembrane region" description="Helical" evidence="5">
    <location>
        <begin position="150"/>
        <end position="172"/>
    </location>
</feature>
<feature type="transmembrane region" description="Helical" evidence="5">
    <location>
        <begin position="277"/>
        <end position="295"/>
    </location>
</feature>
<organism evidence="7 8">
    <name type="scientific">Halioxenophilus aromaticivorans</name>
    <dbReference type="NCBI Taxonomy" id="1306992"/>
    <lineage>
        <taxon>Bacteria</taxon>
        <taxon>Pseudomonadati</taxon>
        <taxon>Pseudomonadota</taxon>
        <taxon>Gammaproteobacteria</taxon>
        <taxon>Alteromonadales</taxon>
        <taxon>Alteromonadaceae</taxon>
        <taxon>Halioxenophilus</taxon>
    </lineage>
</organism>
<evidence type="ECO:0000256" key="3">
    <source>
        <dbReference type="ARBA" id="ARBA00022989"/>
    </source>
</evidence>
<sequence>MFSQPATMTTKDFLALLAVVIIWGFNFVPSEIALREFTPNQLGAARFLLVAFPAVFFIARPQIPTKWLVWYGATQGVGQFSLLFVALKFGMTASLASVLMQCQIFFTAIIAFVILKETLSKALMIGMGMAALGLICFAISVLGVTGTQDVTVAGLLLTLAASSMWAASNIVVRQVQSTGASYSPLSLLAWSSLVSAVVFMVLIPFDAPETRWQWLQASPLAWLSVLYLALFSTGVAYGLWTLLLTKYQASQVAPFSLGVPVVGLVSGIVFLGEQVTWLQWLGSCLLMSALVFVVFNGKKRTKKTVLPSPATAIAEATASQD</sequence>
<evidence type="ECO:0000256" key="5">
    <source>
        <dbReference type="SAM" id="Phobius"/>
    </source>
</evidence>
<evidence type="ECO:0000313" key="8">
    <source>
        <dbReference type="Proteomes" id="UP001409585"/>
    </source>
</evidence>
<dbReference type="AlphaFoldDB" id="A0AAV3U3L2"/>
<dbReference type="InterPro" id="IPR037185">
    <property type="entry name" value="EmrE-like"/>
</dbReference>
<feature type="transmembrane region" description="Helical" evidence="5">
    <location>
        <begin position="122"/>
        <end position="144"/>
    </location>
</feature>
<feature type="transmembrane region" description="Helical" evidence="5">
    <location>
        <begin position="68"/>
        <end position="87"/>
    </location>
</feature>
<feature type="domain" description="EamA" evidence="6">
    <location>
        <begin position="14"/>
        <end position="137"/>
    </location>
</feature>
<accession>A0AAV3U3L2</accession>
<evidence type="ECO:0000313" key="7">
    <source>
        <dbReference type="EMBL" id="GAA4946214.1"/>
    </source>
</evidence>
<reference evidence="8" key="1">
    <citation type="journal article" date="2019" name="Int. J. Syst. Evol. Microbiol.">
        <title>The Global Catalogue of Microorganisms (GCM) 10K type strain sequencing project: providing services to taxonomists for standard genome sequencing and annotation.</title>
        <authorList>
            <consortium name="The Broad Institute Genomics Platform"/>
            <consortium name="The Broad Institute Genome Sequencing Center for Infectious Disease"/>
            <person name="Wu L."/>
            <person name="Ma J."/>
        </authorList>
    </citation>
    <scope>NUCLEOTIDE SEQUENCE [LARGE SCALE GENOMIC DNA]</scope>
    <source>
        <strain evidence="8">JCM 19134</strain>
    </source>
</reference>
<dbReference type="Proteomes" id="UP001409585">
    <property type="component" value="Unassembled WGS sequence"/>
</dbReference>
<dbReference type="SUPFAM" id="SSF103481">
    <property type="entry name" value="Multidrug resistance efflux transporter EmrE"/>
    <property type="match status" value="2"/>
</dbReference>
<keyword evidence="3 5" id="KW-1133">Transmembrane helix</keyword>
<dbReference type="EMBL" id="BAABLX010000024">
    <property type="protein sequence ID" value="GAA4946214.1"/>
    <property type="molecule type" value="Genomic_DNA"/>
</dbReference>
<feature type="transmembrane region" description="Helical" evidence="5">
    <location>
        <begin position="41"/>
        <end position="59"/>
    </location>
</feature>
<protein>
    <submittedName>
        <fullName evidence="7">O-acetylserine/cysteine exporter</fullName>
    </submittedName>
</protein>
<comment type="caution">
    <text evidence="7">The sequence shown here is derived from an EMBL/GenBank/DDBJ whole genome shotgun (WGS) entry which is preliminary data.</text>
</comment>
<feature type="transmembrane region" description="Helical" evidence="5">
    <location>
        <begin position="220"/>
        <end position="240"/>
    </location>
</feature>
<dbReference type="PANTHER" id="PTHR32322">
    <property type="entry name" value="INNER MEMBRANE TRANSPORTER"/>
    <property type="match status" value="1"/>
</dbReference>
<evidence type="ECO:0000256" key="2">
    <source>
        <dbReference type="ARBA" id="ARBA00022692"/>
    </source>
</evidence>
<keyword evidence="8" id="KW-1185">Reference proteome</keyword>
<dbReference type="PANTHER" id="PTHR32322:SF9">
    <property type="entry name" value="AMINO-ACID METABOLITE EFFLUX PUMP-RELATED"/>
    <property type="match status" value="1"/>
</dbReference>
<comment type="subcellular location">
    <subcellularLocation>
        <location evidence="1">Membrane</location>
        <topology evidence="1">Multi-pass membrane protein</topology>
    </subcellularLocation>
</comment>
<keyword evidence="2 5" id="KW-0812">Transmembrane</keyword>
<feature type="transmembrane region" description="Helical" evidence="5">
    <location>
        <begin position="93"/>
        <end position="115"/>
    </location>
</feature>